<reference evidence="1 2" key="1">
    <citation type="submission" date="2016-01" db="EMBL/GenBank/DDBJ databases">
        <authorList>
            <person name="Regsiter A."/>
            <person name="william w."/>
        </authorList>
    </citation>
    <scope>NUCLEOTIDE SEQUENCE [LARGE SCALE GENOMIC DNA]</scope>
    <source>
        <strain evidence="1 2">CFBP 5494</strain>
    </source>
</reference>
<dbReference type="AlphaFoldDB" id="A0A9W5B1I2"/>
<dbReference type="EMBL" id="FBVY01000014">
    <property type="protein sequence ID" value="CUW92243.1"/>
    <property type="molecule type" value="Genomic_DNA"/>
</dbReference>
<evidence type="ECO:0000313" key="1">
    <source>
        <dbReference type="EMBL" id="CUW92243.1"/>
    </source>
</evidence>
<dbReference type="Proteomes" id="UP000191933">
    <property type="component" value="Unassembled WGS sequence"/>
</dbReference>
<sequence>MINVGRVLELLGSDYHLLDFEEARRFSGGPSSRFARFSPEAVSLPGSLCDKRKKHISKAGLLDGSGATAAPGSMTWQM</sequence>
<name>A0A9W5B1I2_9HYPH</name>
<organism evidence="1 2">
    <name type="scientific">Agrobacterium genomosp. 2 str. CFBP 5494</name>
    <dbReference type="NCBI Taxonomy" id="1183436"/>
    <lineage>
        <taxon>Bacteria</taxon>
        <taxon>Pseudomonadati</taxon>
        <taxon>Pseudomonadota</taxon>
        <taxon>Alphaproteobacteria</taxon>
        <taxon>Hyphomicrobiales</taxon>
        <taxon>Rhizobiaceae</taxon>
        <taxon>Rhizobium/Agrobacterium group</taxon>
        <taxon>Agrobacterium</taxon>
        <taxon>Agrobacterium tumefaciens complex</taxon>
    </lineage>
</organism>
<accession>A0A9W5B1I2</accession>
<comment type="caution">
    <text evidence="1">The sequence shown here is derived from an EMBL/GenBank/DDBJ whole genome shotgun (WGS) entry which is preliminary data.</text>
</comment>
<keyword evidence="2" id="KW-1185">Reference proteome</keyword>
<proteinExistence type="predicted"/>
<protein>
    <submittedName>
        <fullName evidence="1">Uncharacterized protein</fullName>
    </submittedName>
</protein>
<evidence type="ECO:0000313" key="2">
    <source>
        <dbReference type="Proteomes" id="UP000191933"/>
    </source>
</evidence>
<gene>
    <name evidence="1" type="ORF">AGR2A_Cc30255</name>
</gene>